<dbReference type="EMBL" id="JAMSHJ010000006">
    <property type="protein sequence ID" value="KAI5400787.1"/>
    <property type="molecule type" value="Genomic_DNA"/>
</dbReference>
<keyword evidence="2" id="KW-1185">Reference proteome</keyword>
<gene>
    <name evidence="1" type="ORF">KIW84_065592</name>
</gene>
<organism evidence="1 2">
    <name type="scientific">Pisum sativum</name>
    <name type="common">Garden pea</name>
    <name type="synonym">Lathyrus oleraceus</name>
    <dbReference type="NCBI Taxonomy" id="3888"/>
    <lineage>
        <taxon>Eukaryota</taxon>
        <taxon>Viridiplantae</taxon>
        <taxon>Streptophyta</taxon>
        <taxon>Embryophyta</taxon>
        <taxon>Tracheophyta</taxon>
        <taxon>Spermatophyta</taxon>
        <taxon>Magnoliopsida</taxon>
        <taxon>eudicotyledons</taxon>
        <taxon>Gunneridae</taxon>
        <taxon>Pentapetalae</taxon>
        <taxon>rosids</taxon>
        <taxon>fabids</taxon>
        <taxon>Fabales</taxon>
        <taxon>Fabaceae</taxon>
        <taxon>Papilionoideae</taxon>
        <taxon>50 kb inversion clade</taxon>
        <taxon>NPAAA clade</taxon>
        <taxon>Hologalegina</taxon>
        <taxon>IRL clade</taxon>
        <taxon>Fabeae</taxon>
        <taxon>Lathyrus</taxon>
    </lineage>
</organism>
<dbReference type="Proteomes" id="UP001058974">
    <property type="component" value="Chromosome 6"/>
</dbReference>
<accession>A0A9D4WFV8</accession>
<protein>
    <submittedName>
        <fullName evidence="1">Uncharacterized protein</fullName>
    </submittedName>
</protein>
<evidence type="ECO:0000313" key="1">
    <source>
        <dbReference type="EMBL" id="KAI5400787.1"/>
    </source>
</evidence>
<evidence type="ECO:0000313" key="2">
    <source>
        <dbReference type="Proteomes" id="UP001058974"/>
    </source>
</evidence>
<proteinExistence type="predicted"/>
<comment type="caution">
    <text evidence="1">The sequence shown here is derived from an EMBL/GenBank/DDBJ whole genome shotgun (WGS) entry which is preliminary data.</text>
</comment>
<dbReference type="Gramene" id="Psat06G0559200-T1">
    <property type="protein sequence ID" value="KAI5400787.1"/>
    <property type="gene ID" value="KIW84_065592"/>
</dbReference>
<sequence>MLMAELIDVCVEHNISEPEIVDEAEISHDIISNDDEVHCIGEKFAYDSDQLHTPPESEDDEEYEMFITYKVDEGTKFQFDMVFNNKELVRDAIKEYAMEEKKMHT</sequence>
<dbReference type="AlphaFoldDB" id="A0A9D4WFV8"/>
<name>A0A9D4WFV8_PEA</name>
<reference evidence="1 2" key="1">
    <citation type="journal article" date="2022" name="Nat. Genet.">
        <title>Improved pea reference genome and pan-genome highlight genomic features and evolutionary characteristics.</title>
        <authorList>
            <person name="Yang T."/>
            <person name="Liu R."/>
            <person name="Luo Y."/>
            <person name="Hu S."/>
            <person name="Wang D."/>
            <person name="Wang C."/>
            <person name="Pandey M.K."/>
            <person name="Ge S."/>
            <person name="Xu Q."/>
            <person name="Li N."/>
            <person name="Li G."/>
            <person name="Huang Y."/>
            <person name="Saxena R.K."/>
            <person name="Ji Y."/>
            <person name="Li M."/>
            <person name="Yan X."/>
            <person name="He Y."/>
            <person name="Liu Y."/>
            <person name="Wang X."/>
            <person name="Xiang C."/>
            <person name="Varshney R.K."/>
            <person name="Ding H."/>
            <person name="Gao S."/>
            <person name="Zong X."/>
        </authorList>
    </citation>
    <scope>NUCLEOTIDE SEQUENCE [LARGE SCALE GENOMIC DNA]</scope>
    <source>
        <strain evidence="1 2">cv. Zhongwan 6</strain>
    </source>
</reference>